<keyword evidence="1" id="KW-0472">Membrane</keyword>
<dbReference type="GO" id="GO:0016747">
    <property type="term" value="F:acyltransferase activity, transferring groups other than amino-acyl groups"/>
    <property type="evidence" value="ECO:0007669"/>
    <property type="project" value="InterPro"/>
</dbReference>
<name>A0A1Y5NBB3_9BACT</name>
<evidence type="ECO:0000313" key="3">
    <source>
        <dbReference type="EMBL" id="OUT18160.1"/>
    </source>
</evidence>
<feature type="transmembrane region" description="Helical" evidence="1">
    <location>
        <begin position="67"/>
        <end position="87"/>
    </location>
</feature>
<dbReference type="PANTHER" id="PTHR37312">
    <property type="entry name" value="MEMBRANE-BOUND ACYLTRANSFERASE YKRP-RELATED"/>
    <property type="match status" value="1"/>
</dbReference>
<feature type="transmembrane region" description="Helical" evidence="1">
    <location>
        <begin position="254"/>
        <end position="273"/>
    </location>
</feature>
<dbReference type="AlphaFoldDB" id="A0A1Y5NBB3"/>
<comment type="caution">
    <text evidence="3">The sequence shown here is derived from an EMBL/GenBank/DDBJ whole genome shotgun (WGS) entry which is preliminary data.</text>
</comment>
<dbReference type="Pfam" id="PF01757">
    <property type="entry name" value="Acyl_transf_3"/>
    <property type="match status" value="1"/>
</dbReference>
<dbReference type="InterPro" id="IPR002656">
    <property type="entry name" value="Acyl_transf_3_dom"/>
</dbReference>
<feature type="transmembrane region" description="Helical" evidence="1">
    <location>
        <begin position="193"/>
        <end position="213"/>
    </location>
</feature>
<evidence type="ECO:0000313" key="4">
    <source>
        <dbReference type="Proteomes" id="UP000195893"/>
    </source>
</evidence>
<feature type="transmembrane region" description="Helical" evidence="1">
    <location>
        <begin position="169"/>
        <end position="186"/>
    </location>
</feature>
<evidence type="ECO:0000256" key="1">
    <source>
        <dbReference type="SAM" id="Phobius"/>
    </source>
</evidence>
<dbReference type="Proteomes" id="UP000195893">
    <property type="component" value="Unassembled WGS sequence"/>
</dbReference>
<feature type="transmembrane region" description="Helical" evidence="1">
    <location>
        <begin position="119"/>
        <end position="139"/>
    </location>
</feature>
<feature type="transmembrane region" description="Helical" evidence="1">
    <location>
        <begin position="12"/>
        <end position="31"/>
    </location>
</feature>
<feature type="domain" description="Acyltransferase 3" evidence="2">
    <location>
        <begin position="11"/>
        <end position="296"/>
    </location>
</feature>
<gene>
    <name evidence="3" type="ORF">B9N60_03430</name>
</gene>
<evidence type="ECO:0000259" key="2">
    <source>
        <dbReference type="Pfam" id="PF01757"/>
    </source>
</evidence>
<protein>
    <recommendedName>
        <fullName evidence="2">Acyltransferase 3 domain-containing protein</fullName>
    </recommendedName>
</protein>
<feature type="transmembrane region" description="Helical" evidence="1">
    <location>
        <begin position="225"/>
        <end position="242"/>
    </location>
</feature>
<reference evidence="3 4" key="1">
    <citation type="submission" date="2017-04" db="EMBL/GenBank/DDBJ databases">
        <title>Complete genome of Campylobacter concisus ATCC 33237T and draft genomes for an additional eight well characterized C. concisus strains.</title>
        <authorList>
            <person name="Cornelius A.J."/>
            <person name="Miller W.G."/>
            <person name="Lastovica A.J."/>
            <person name="On S.L."/>
            <person name="French N.P."/>
            <person name="Vandenberg O."/>
            <person name="Biggs P.J."/>
        </authorList>
    </citation>
    <scope>NUCLEOTIDE SEQUENCE [LARGE SCALE GENOMIC DNA]</scope>
    <source>
        <strain evidence="3 4">Lasto127.99</strain>
    </source>
</reference>
<dbReference type="PANTHER" id="PTHR37312:SF1">
    <property type="entry name" value="MEMBRANE-BOUND ACYLTRANSFERASE YKRP-RELATED"/>
    <property type="match status" value="1"/>
</dbReference>
<dbReference type="InterPro" id="IPR052734">
    <property type="entry name" value="Nod_factor_acetyltransferase"/>
</dbReference>
<feature type="transmembrane region" description="Helical" evidence="1">
    <location>
        <begin position="285"/>
        <end position="303"/>
    </location>
</feature>
<sequence length="316" mass="37183">MRITIVQQRVDWVDTLKFIGILSVILGHINFPLNGFIYTWHMPLFFMVSGFFIKFETSFKNFAVKNFKRLMIPYFIFSIVGLFMEILKRYLLHREALDYAHEIKGIFIDMDFAGLCNTYAFVLWFLPALFFSRIFLYLIKNNIPSLLLQSLTVVFLFMGSFYIDLPFGLDSALNSLIFVYAGNIIFEKRLPNILVFLSFVVLVVIYLFGFNLNLDMASKVYSNKFLNVIWAVPFVYVLIFCIKSIRLNSKFIKMWGSNTMLLFILHPYTNNIAHIAVQKVLQSDYWLFKFIISIALLSLIIFVKEKNKNWLVFKYV</sequence>
<proteinExistence type="predicted"/>
<keyword evidence="1" id="KW-0812">Transmembrane</keyword>
<organism evidence="3 4">
    <name type="scientific">Campylobacter concisus</name>
    <dbReference type="NCBI Taxonomy" id="199"/>
    <lineage>
        <taxon>Bacteria</taxon>
        <taxon>Pseudomonadati</taxon>
        <taxon>Campylobacterota</taxon>
        <taxon>Epsilonproteobacteria</taxon>
        <taxon>Campylobacterales</taxon>
        <taxon>Campylobacteraceae</taxon>
        <taxon>Campylobacter</taxon>
    </lineage>
</organism>
<keyword evidence="1" id="KW-1133">Transmembrane helix</keyword>
<accession>A0A1Y5NBB3</accession>
<dbReference type="EMBL" id="NDYQ01000004">
    <property type="protein sequence ID" value="OUT18160.1"/>
    <property type="molecule type" value="Genomic_DNA"/>
</dbReference>